<protein>
    <submittedName>
        <fullName evidence="7">Gluconate kinase</fullName>
    </submittedName>
</protein>
<dbReference type="Pfam" id="PF02782">
    <property type="entry name" value="FGGY_C"/>
    <property type="match status" value="1"/>
</dbReference>
<keyword evidence="2 4" id="KW-0808">Transferase</keyword>
<dbReference type="Pfam" id="PF00370">
    <property type="entry name" value="FGGY_N"/>
    <property type="match status" value="1"/>
</dbReference>
<comment type="caution">
    <text evidence="7">The sequence shown here is derived from an EMBL/GenBank/DDBJ whole genome shotgun (WGS) entry which is preliminary data.</text>
</comment>
<organism evidence="7 8">
    <name type="scientific">Pontibacillus yanchengensis</name>
    <dbReference type="NCBI Taxonomy" id="462910"/>
    <lineage>
        <taxon>Bacteria</taxon>
        <taxon>Bacillati</taxon>
        <taxon>Bacillota</taxon>
        <taxon>Bacilli</taxon>
        <taxon>Bacillales</taxon>
        <taxon>Bacillaceae</taxon>
        <taxon>Pontibacillus</taxon>
    </lineage>
</organism>
<dbReference type="RefSeq" id="WP_160847372.1">
    <property type="nucleotide sequence ID" value="NZ_WMEQ01000001.1"/>
</dbReference>
<feature type="domain" description="Carbohydrate kinase FGGY C-terminal" evidence="6">
    <location>
        <begin position="256"/>
        <end position="443"/>
    </location>
</feature>
<evidence type="ECO:0000259" key="5">
    <source>
        <dbReference type="Pfam" id="PF00370"/>
    </source>
</evidence>
<gene>
    <name evidence="7" type="ORF">GLW05_00310</name>
</gene>
<name>A0A6I4ZUR3_9BACI</name>
<dbReference type="GO" id="GO:0016773">
    <property type="term" value="F:phosphotransferase activity, alcohol group as acceptor"/>
    <property type="evidence" value="ECO:0007669"/>
    <property type="project" value="InterPro"/>
</dbReference>
<dbReference type="GO" id="GO:0005975">
    <property type="term" value="P:carbohydrate metabolic process"/>
    <property type="evidence" value="ECO:0007669"/>
    <property type="project" value="InterPro"/>
</dbReference>
<dbReference type="InterPro" id="IPR050406">
    <property type="entry name" value="FGGY_Carb_Kinase"/>
</dbReference>
<evidence type="ECO:0000313" key="8">
    <source>
        <dbReference type="Proteomes" id="UP000468638"/>
    </source>
</evidence>
<evidence type="ECO:0000256" key="1">
    <source>
        <dbReference type="ARBA" id="ARBA00009156"/>
    </source>
</evidence>
<feature type="domain" description="Carbohydrate kinase FGGY N-terminal" evidence="5">
    <location>
        <begin position="4"/>
        <end position="246"/>
    </location>
</feature>
<dbReference type="InterPro" id="IPR043129">
    <property type="entry name" value="ATPase_NBD"/>
</dbReference>
<dbReference type="PANTHER" id="PTHR43095:SF2">
    <property type="entry name" value="GLUCONOKINASE"/>
    <property type="match status" value="1"/>
</dbReference>
<dbReference type="PROSITE" id="PS00933">
    <property type="entry name" value="FGGY_KINASES_1"/>
    <property type="match status" value="1"/>
</dbReference>
<dbReference type="InterPro" id="IPR018483">
    <property type="entry name" value="Carb_kinase_FGGY_CS"/>
</dbReference>
<dbReference type="Proteomes" id="UP000468638">
    <property type="component" value="Unassembled WGS sequence"/>
</dbReference>
<dbReference type="InterPro" id="IPR018485">
    <property type="entry name" value="FGGY_C"/>
</dbReference>
<dbReference type="CDD" id="cd07770">
    <property type="entry name" value="ASKHA_NBD_FGGY_GntK"/>
    <property type="match status" value="1"/>
</dbReference>
<reference evidence="7 8" key="1">
    <citation type="submission" date="2019-11" db="EMBL/GenBank/DDBJ databases">
        <title>Genome sequences of 17 halophilic strains isolated from different environments.</title>
        <authorList>
            <person name="Furrow R.E."/>
        </authorList>
    </citation>
    <scope>NUCLEOTIDE SEQUENCE [LARGE SCALE GENOMIC DNA]</scope>
    <source>
        <strain evidence="7 8">22514_16_FS</strain>
    </source>
</reference>
<dbReference type="AlphaFoldDB" id="A0A6I4ZUR3"/>
<sequence>MTLYTIGLDIGTTSTKAVVFQYDGNVVSEYEVGYELDQSHPGFAEQDADEIYEAATSAIRHALQQKDVPKESISAVGMSAAMHSVICLDEKGRALSPSITWADRRSVQEAEQLQEMERDIYLRTGTPLHPMSPFAKLLWMKENDYEPYHQATKFVSIKEYLTYRWFGEFVVDYSVAASSGFYDIHKQEWDGHALELAGITTNYLSRIVPETYQLKGLSEEAYEKMGLQPNTPFIAGGSDGPLANLGIGAIEPGETAITIGTSGAIRQFTANPSVDDRQEVFCYSFSEDLWITGGPTNNGGIVLNWLKDLFSNEGYVLSFDQLNHLAAEAPAGSDGLLFLPHLNGERAPFWDANAKANYIGLRSTHEKKHMIRAAMEGVIFSIYHIAHVLERLGNHHETLYASGGFARSPLWLQMLSDVFGKPVHVPKSHQSSAWGAAWTALYSIGEVESLESIKSSIPMQTSVQPDMNQHDIYQQMFAVYQNIYPALQEHIHQLQTIK</sequence>
<proteinExistence type="inferred from homology"/>
<evidence type="ECO:0000313" key="7">
    <source>
        <dbReference type="EMBL" id="MYL32047.1"/>
    </source>
</evidence>
<dbReference type="Gene3D" id="3.30.420.40">
    <property type="match status" value="2"/>
</dbReference>
<dbReference type="PROSITE" id="PS00445">
    <property type="entry name" value="FGGY_KINASES_2"/>
    <property type="match status" value="1"/>
</dbReference>
<keyword evidence="3 4" id="KW-0418">Kinase</keyword>
<evidence type="ECO:0000256" key="4">
    <source>
        <dbReference type="RuleBase" id="RU003733"/>
    </source>
</evidence>
<dbReference type="OrthoDB" id="9805576at2"/>
<dbReference type="GO" id="GO:0016301">
    <property type="term" value="F:kinase activity"/>
    <property type="evidence" value="ECO:0007669"/>
    <property type="project" value="UniProtKB-KW"/>
</dbReference>
<accession>A0A6I4ZUR3</accession>
<dbReference type="SUPFAM" id="SSF53067">
    <property type="entry name" value="Actin-like ATPase domain"/>
    <property type="match status" value="2"/>
</dbReference>
<dbReference type="EMBL" id="WMEQ01000001">
    <property type="protein sequence ID" value="MYL32047.1"/>
    <property type="molecule type" value="Genomic_DNA"/>
</dbReference>
<evidence type="ECO:0000259" key="6">
    <source>
        <dbReference type="Pfam" id="PF02782"/>
    </source>
</evidence>
<dbReference type="PANTHER" id="PTHR43095">
    <property type="entry name" value="SUGAR KINASE"/>
    <property type="match status" value="1"/>
</dbReference>
<dbReference type="InterPro" id="IPR000577">
    <property type="entry name" value="Carb_kinase_FGGY"/>
</dbReference>
<evidence type="ECO:0000256" key="3">
    <source>
        <dbReference type="ARBA" id="ARBA00022777"/>
    </source>
</evidence>
<dbReference type="PIRSF" id="PIRSF000538">
    <property type="entry name" value="GlpK"/>
    <property type="match status" value="1"/>
</dbReference>
<evidence type="ECO:0000256" key="2">
    <source>
        <dbReference type="ARBA" id="ARBA00022679"/>
    </source>
</evidence>
<comment type="similarity">
    <text evidence="1 4">Belongs to the FGGY kinase family.</text>
</comment>
<dbReference type="InterPro" id="IPR018484">
    <property type="entry name" value="FGGY_N"/>
</dbReference>